<dbReference type="Proteomes" id="UP000276379">
    <property type="component" value="Unassembled WGS sequence"/>
</dbReference>
<sequence length="105" mass="11386">MTAGTTAVGTVVPRLRLALLGVSGMTPELLDGDGAEEYDGELDEELQLVDDLDFDSVMLLELKFQLERRFPELGELSMPEILAELRTVGSILGLLTRRLAVIGAV</sequence>
<keyword evidence="3" id="KW-1185">Reference proteome</keyword>
<gene>
    <name evidence="2" type="ORF">CQW44_05810</name>
</gene>
<dbReference type="EMBL" id="PDES01000002">
    <property type="protein sequence ID" value="RRQ88662.1"/>
    <property type="molecule type" value="Genomic_DNA"/>
</dbReference>
<reference evidence="2 3" key="1">
    <citation type="submission" date="2017-10" db="EMBL/GenBank/DDBJ databases">
        <title>Draft genome of actinobacteria isolated from guarana (Paullinia cupana (Mart.) Ducke.</title>
        <authorList>
            <person name="Siqueira K.A."/>
            <person name="Liotti R.G."/>
            <person name="Mendes T.A."/>
            <person name="Soares M.A."/>
        </authorList>
    </citation>
    <scope>NUCLEOTIDE SEQUENCE [LARGE SCALE GENOMIC DNA]</scope>
    <source>
        <strain evidence="2 3">199</strain>
    </source>
</reference>
<comment type="caution">
    <text evidence="2">The sequence shown here is derived from an EMBL/GenBank/DDBJ whole genome shotgun (WGS) entry which is preliminary data.</text>
</comment>
<proteinExistence type="predicted"/>
<dbReference type="AlphaFoldDB" id="A0A3R8QKS0"/>
<evidence type="ECO:0000259" key="1">
    <source>
        <dbReference type="Pfam" id="PF00550"/>
    </source>
</evidence>
<name>A0A3R8QKS0_9ACTN</name>
<protein>
    <recommendedName>
        <fullName evidence="1">Carrier domain-containing protein</fullName>
    </recommendedName>
</protein>
<dbReference type="RefSeq" id="WP_093681175.1">
    <property type="nucleotide sequence ID" value="NZ_JBEZCB010000016.1"/>
</dbReference>
<accession>A0A3R8QKS0</accession>
<evidence type="ECO:0000313" key="2">
    <source>
        <dbReference type="EMBL" id="RRQ88662.1"/>
    </source>
</evidence>
<evidence type="ECO:0000313" key="3">
    <source>
        <dbReference type="Proteomes" id="UP000276379"/>
    </source>
</evidence>
<dbReference type="Gene3D" id="1.10.1200.10">
    <property type="entry name" value="ACP-like"/>
    <property type="match status" value="1"/>
</dbReference>
<feature type="domain" description="Carrier" evidence="1">
    <location>
        <begin position="41"/>
        <end position="94"/>
    </location>
</feature>
<dbReference type="SUPFAM" id="SSF47336">
    <property type="entry name" value="ACP-like"/>
    <property type="match status" value="1"/>
</dbReference>
<dbReference type="Pfam" id="PF00550">
    <property type="entry name" value="PP-binding"/>
    <property type="match status" value="1"/>
</dbReference>
<dbReference type="InterPro" id="IPR036736">
    <property type="entry name" value="ACP-like_sf"/>
</dbReference>
<organism evidence="2 3">
    <name type="scientific">Streptomyces griseofuscus</name>
    <dbReference type="NCBI Taxonomy" id="146922"/>
    <lineage>
        <taxon>Bacteria</taxon>
        <taxon>Bacillati</taxon>
        <taxon>Actinomycetota</taxon>
        <taxon>Actinomycetes</taxon>
        <taxon>Kitasatosporales</taxon>
        <taxon>Streptomycetaceae</taxon>
        <taxon>Streptomyces</taxon>
    </lineage>
</organism>
<dbReference type="InterPro" id="IPR009081">
    <property type="entry name" value="PP-bd_ACP"/>
</dbReference>